<name>A0A1F5YQU7_9BACT</name>
<comment type="caution">
    <text evidence="1">The sequence shown here is derived from an EMBL/GenBank/DDBJ whole genome shotgun (WGS) entry which is preliminary data.</text>
</comment>
<accession>A0A1F5YQU7</accession>
<reference evidence="1 2" key="1">
    <citation type="journal article" date="2016" name="Nat. Commun.">
        <title>Thousands of microbial genomes shed light on interconnected biogeochemical processes in an aquifer system.</title>
        <authorList>
            <person name="Anantharaman K."/>
            <person name="Brown C.T."/>
            <person name="Hug L.A."/>
            <person name="Sharon I."/>
            <person name="Castelle C.J."/>
            <person name="Probst A.J."/>
            <person name="Thomas B.C."/>
            <person name="Singh A."/>
            <person name="Wilkins M.J."/>
            <person name="Karaoz U."/>
            <person name="Brodie E.L."/>
            <person name="Williams K.H."/>
            <person name="Hubbard S.S."/>
            <person name="Banfield J.F."/>
        </authorList>
    </citation>
    <scope>NUCLEOTIDE SEQUENCE [LARGE SCALE GENOMIC DNA]</scope>
</reference>
<sequence>MAGLEDFTRLSIEFAREKIPELPWENGLSGLESLVTGRKTPDQDLNAASDLLSAMLQPDSAFTLLVATDYEGQNIRCVPIFPETHDGVRHVTVWGETPVDSTAYESPAVATAIMIRSFIANRGFVETPEAYRDVMVLQPSTGTETGSAQLTIGALNRAYIHGRYPGYQAWIEILTQP</sequence>
<dbReference type="EMBL" id="MFJD01000007">
    <property type="protein sequence ID" value="OGG02568.1"/>
    <property type="molecule type" value="Genomic_DNA"/>
</dbReference>
<organism evidence="1 2">
    <name type="scientific">Candidatus Gottesmanbacteria bacterium RBG_16_52_11</name>
    <dbReference type="NCBI Taxonomy" id="1798374"/>
    <lineage>
        <taxon>Bacteria</taxon>
        <taxon>Candidatus Gottesmaniibacteriota</taxon>
    </lineage>
</organism>
<proteinExistence type="predicted"/>
<dbReference type="STRING" id="1798374.A2Z33_02140"/>
<protein>
    <submittedName>
        <fullName evidence="1">Uncharacterized protein</fullName>
    </submittedName>
</protein>
<dbReference type="Proteomes" id="UP000178448">
    <property type="component" value="Unassembled WGS sequence"/>
</dbReference>
<evidence type="ECO:0000313" key="2">
    <source>
        <dbReference type="Proteomes" id="UP000178448"/>
    </source>
</evidence>
<dbReference type="AlphaFoldDB" id="A0A1F5YQU7"/>
<evidence type="ECO:0000313" key="1">
    <source>
        <dbReference type="EMBL" id="OGG02568.1"/>
    </source>
</evidence>
<gene>
    <name evidence="1" type="ORF">A2Z33_02140</name>
</gene>